<comment type="subcellular location">
    <subcellularLocation>
        <location evidence="1 14">Secreted</location>
    </subcellularLocation>
</comment>
<evidence type="ECO:0000256" key="7">
    <source>
        <dbReference type="ARBA" id="ARBA00022710"/>
    </source>
</evidence>
<keyword evidence="8 14" id="KW-0345">HDL</keyword>
<evidence type="ECO:0000256" key="14">
    <source>
        <dbReference type="RuleBase" id="RU368054"/>
    </source>
</evidence>
<evidence type="ECO:0000256" key="10">
    <source>
        <dbReference type="ARBA" id="ARBA00023055"/>
    </source>
</evidence>
<organism evidence="16 17">
    <name type="scientific">Apteryx mantelli</name>
    <name type="common">North Island brown kiwi</name>
    <dbReference type="NCBI Taxonomy" id="2696672"/>
    <lineage>
        <taxon>Eukaryota</taxon>
        <taxon>Metazoa</taxon>
        <taxon>Chordata</taxon>
        <taxon>Craniata</taxon>
        <taxon>Vertebrata</taxon>
        <taxon>Euteleostomi</taxon>
        <taxon>Archelosauria</taxon>
        <taxon>Archosauria</taxon>
        <taxon>Dinosauria</taxon>
        <taxon>Saurischia</taxon>
        <taxon>Theropoda</taxon>
        <taxon>Coelurosauria</taxon>
        <taxon>Aves</taxon>
        <taxon>Palaeognathae</taxon>
        <taxon>Apterygiformes</taxon>
        <taxon>Apterygidae</taxon>
        <taxon>Apteryx</taxon>
    </lineage>
</organism>
<dbReference type="Proteomes" id="UP001652627">
    <property type="component" value="Unplaced"/>
</dbReference>
<evidence type="ECO:0000256" key="5">
    <source>
        <dbReference type="ARBA" id="ARBA00022513"/>
    </source>
</evidence>
<accession>A0ABM4G6Z1</accession>
<evidence type="ECO:0000256" key="12">
    <source>
        <dbReference type="ARBA" id="ARBA00023313"/>
    </source>
</evidence>
<dbReference type="RefSeq" id="XP_067172966.1">
    <property type="nucleotide sequence ID" value="XM_067316865.1"/>
</dbReference>
<gene>
    <name evidence="17" type="primary">APOC2</name>
</gene>
<proteinExistence type="inferred from homology"/>
<dbReference type="PANTHER" id="PTHR16566:SF0">
    <property type="entry name" value="APOLIPOPROTEIN C-II"/>
    <property type="match status" value="1"/>
</dbReference>
<keyword evidence="4 14" id="KW-0813">Transport</keyword>
<evidence type="ECO:0000256" key="11">
    <source>
        <dbReference type="ARBA" id="ARBA00023098"/>
    </source>
</evidence>
<feature type="chain" id="PRO_5046530838" description="Apolipoprotein C-II" evidence="15">
    <location>
        <begin position="25"/>
        <end position="99"/>
    </location>
</feature>
<dbReference type="Gene3D" id="1.10.1440.10">
    <property type="entry name" value="Apolipoprotein C-II"/>
    <property type="match status" value="1"/>
</dbReference>
<keyword evidence="9 14" id="KW-0442">Lipid degradation</keyword>
<evidence type="ECO:0000256" key="15">
    <source>
        <dbReference type="SAM" id="SignalP"/>
    </source>
</evidence>
<evidence type="ECO:0000256" key="8">
    <source>
        <dbReference type="ARBA" id="ARBA00022850"/>
    </source>
</evidence>
<dbReference type="InterPro" id="IPR023121">
    <property type="entry name" value="ApoC-II_dom_sf"/>
</dbReference>
<reference evidence="17" key="1">
    <citation type="submission" date="2025-08" db="UniProtKB">
        <authorList>
            <consortium name="RefSeq"/>
        </authorList>
    </citation>
    <scope>IDENTIFICATION</scope>
    <source>
        <tissue evidence="17">Blood</tissue>
    </source>
</reference>
<keyword evidence="12 14" id="KW-0850">VLDL</keyword>
<evidence type="ECO:0000256" key="4">
    <source>
        <dbReference type="ARBA" id="ARBA00022448"/>
    </source>
</evidence>
<protein>
    <recommendedName>
        <fullName evidence="3 14">Apolipoprotein C-II</fullName>
        <shortName evidence="14">Apo-CII</shortName>
        <shortName evidence="14">ApoC-II</shortName>
    </recommendedName>
    <alternativeName>
        <fullName evidence="13 14">Apolipoprotein C2</fullName>
    </alternativeName>
</protein>
<sequence>MARADARAMAAVLLLLLLCAEAASRHLQKRDSADTSQLQAKATSYLAQAGSIAQGWLGKLRVPAVQEKLRDAYHKGSAAVVTYTGILADQVYHWWCGEQ</sequence>
<evidence type="ECO:0000313" key="16">
    <source>
        <dbReference type="Proteomes" id="UP001652627"/>
    </source>
</evidence>
<evidence type="ECO:0000256" key="13">
    <source>
        <dbReference type="ARBA" id="ARBA00031176"/>
    </source>
</evidence>
<evidence type="ECO:0000256" key="3">
    <source>
        <dbReference type="ARBA" id="ARBA00013947"/>
    </source>
</evidence>
<comment type="similarity">
    <text evidence="2 14">Belongs to the apolipoprotein C2 family.</text>
</comment>
<keyword evidence="11 14" id="KW-0443">Lipid metabolism</keyword>
<evidence type="ECO:0000256" key="1">
    <source>
        <dbReference type="ARBA" id="ARBA00004613"/>
    </source>
</evidence>
<feature type="signal peptide" evidence="15">
    <location>
        <begin position="1"/>
        <end position="24"/>
    </location>
</feature>
<comment type="function">
    <text evidence="14">Component of chylomicrons, very low-density lipoproteins (VLDL), low-density lipoproteins (LDL), and high-density lipoproteins (HDL) in plasma. Plays an important role in lipoprotein metabolism as an activator of lipoprotein lipase.</text>
</comment>
<evidence type="ECO:0000256" key="2">
    <source>
        <dbReference type="ARBA" id="ARBA00007221"/>
    </source>
</evidence>
<keyword evidence="10 14" id="KW-0445">Lipid transport</keyword>
<keyword evidence="14 15" id="KW-0732">Signal</keyword>
<name>A0ABM4G6Z1_9AVES</name>
<evidence type="ECO:0000256" key="9">
    <source>
        <dbReference type="ARBA" id="ARBA00022963"/>
    </source>
</evidence>
<dbReference type="Pfam" id="PF05355">
    <property type="entry name" value="Apo-CII"/>
    <property type="match status" value="1"/>
</dbReference>
<dbReference type="PANTHER" id="PTHR16566">
    <property type="entry name" value="APOLIPOPROTEIN C-II"/>
    <property type="match status" value="1"/>
</dbReference>
<keyword evidence="6 14" id="KW-0964">Secreted</keyword>
<keyword evidence="7 14" id="KW-0427">LDL</keyword>
<keyword evidence="5 14" id="KW-0162">Chylomicron</keyword>
<evidence type="ECO:0000256" key="6">
    <source>
        <dbReference type="ARBA" id="ARBA00022525"/>
    </source>
</evidence>
<evidence type="ECO:0000313" key="17">
    <source>
        <dbReference type="RefSeq" id="XP_067172966.1"/>
    </source>
</evidence>
<keyword evidence="16" id="KW-1185">Reference proteome</keyword>
<dbReference type="InterPro" id="IPR008019">
    <property type="entry name" value="Apo-CII"/>
</dbReference>
<dbReference type="GeneID" id="136995816"/>